<gene>
    <name evidence="1" type="ORF">SAMN04487926_1271</name>
    <name evidence="2" type="ORF">SAMN04487926_1718</name>
</gene>
<dbReference type="EMBL" id="FNDI01000027">
    <property type="protein sequence ID" value="SDI91266.1"/>
    <property type="molecule type" value="Genomic_DNA"/>
</dbReference>
<evidence type="ECO:0000313" key="2">
    <source>
        <dbReference type="EMBL" id="SDJ59550.1"/>
    </source>
</evidence>
<reference evidence="2" key="1">
    <citation type="submission" date="2016-10" db="EMBL/GenBank/DDBJ databases">
        <authorList>
            <person name="Varghese N."/>
            <person name="Submissions S."/>
        </authorList>
    </citation>
    <scope>NUCLEOTIDE SEQUENCE [LARGE SCALE GENOMIC DNA]</scope>
    <source>
        <strain evidence="2">YR281</strain>
    </source>
</reference>
<feature type="non-terminal residue" evidence="2">
    <location>
        <position position="99"/>
    </location>
</feature>
<name>A0A7Z7BMI4_9BURK</name>
<organism evidence="2 3">
    <name type="scientific">Paraburkholderia steynii</name>
    <dbReference type="NCBI Taxonomy" id="1245441"/>
    <lineage>
        <taxon>Bacteria</taxon>
        <taxon>Pseudomonadati</taxon>
        <taxon>Pseudomonadota</taxon>
        <taxon>Betaproteobacteria</taxon>
        <taxon>Burkholderiales</taxon>
        <taxon>Burkholderiaceae</taxon>
        <taxon>Paraburkholderia</taxon>
    </lineage>
</organism>
<dbReference type="EMBL" id="FNDI01000071">
    <property type="protein sequence ID" value="SDJ59550.1"/>
    <property type="molecule type" value="Genomic_DNA"/>
</dbReference>
<keyword evidence="3" id="KW-1185">Reference proteome</keyword>
<dbReference type="Proteomes" id="UP000198900">
    <property type="component" value="Unassembled WGS sequence"/>
</dbReference>
<comment type="caution">
    <text evidence="2">The sequence shown here is derived from an EMBL/GenBank/DDBJ whole genome shotgun (WGS) entry which is preliminary data.</text>
</comment>
<accession>A0A7Z7BMI4</accession>
<dbReference type="AlphaFoldDB" id="A0A7Z7BMI4"/>
<evidence type="ECO:0000313" key="3">
    <source>
        <dbReference type="Proteomes" id="UP000198900"/>
    </source>
</evidence>
<sequence>MDKHKHGEDDKMQTCECFGQAFVVTCEASKAVEPSEAALDYPSPWQQHETFFRFIELDHLEINSLSACGLRRIFARVTLIGKGHFHGFSRCLLDLARQL</sequence>
<proteinExistence type="predicted"/>
<evidence type="ECO:0000313" key="1">
    <source>
        <dbReference type="EMBL" id="SDI91266.1"/>
    </source>
</evidence>
<protein>
    <submittedName>
        <fullName evidence="2">Uncharacterized protein</fullName>
    </submittedName>
</protein>